<dbReference type="SUPFAM" id="SSF53822">
    <property type="entry name" value="Periplasmic binding protein-like I"/>
    <property type="match status" value="1"/>
</dbReference>
<proteinExistence type="inferred from homology"/>
<dbReference type="PRINTS" id="PR00337">
    <property type="entry name" value="LEUILEVALBP"/>
</dbReference>
<accession>A0A3L9Y2Z0</accession>
<dbReference type="GO" id="GO:0006865">
    <property type="term" value="P:amino acid transport"/>
    <property type="evidence" value="ECO:0007669"/>
    <property type="project" value="UniProtKB-KW"/>
</dbReference>
<gene>
    <name evidence="7" type="ORF">D9R08_18200</name>
</gene>
<evidence type="ECO:0000256" key="5">
    <source>
        <dbReference type="SAM" id="SignalP"/>
    </source>
</evidence>
<keyword evidence="2" id="KW-0813">Transport</keyword>
<evidence type="ECO:0000313" key="7">
    <source>
        <dbReference type="EMBL" id="RMA40683.1"/>
    </source>
</evidence>
<organism evidence="7 8">
    <name type="scientific">Rhodophyticola porphyridii</name>
    <dbReference type="NCBI Taxonomy" id="1852017"/>
    <lineage>
        <taxon>Bacteria</taxon>
        <taxon>Pseudomonadati</taxon>
        <taxon>Pseudomonadota</taxon>
        <taxon>Alphaproteobacteria</taxon>
        <taxon>Rhodobacterales</taxon>
        <taxon>Roseobacteraceae</taxon>
        <taxon>Rhodophyticola</taxon>
    </lineage>
</organism>
<comment type="caution">
    <text evidence="7">The sequence shown here is derived from an EMBL/GenBank/DDBJ whole genome shotgun (WGS) entry which is preliminary data.</text>
</comment>
<keyword evidence="3 5" id="KW-0732">Signal</keyword>
<dbReference type="OrthoDB" id="7337537at2"/>
<dbReference type="InterPro" id="IPR000709">
    <property type="entry name" value="Leu_Ile_Val-bd"/>
</dbReference>
<evidence type="ECO:0000259" key="6">
    <source>
        <dbReference type="Pfam" id="PF13458"/>
    </source>
</evidence>
<keyword evidence="4" id="KW-0029">Amino-acid transport</keyword>
<feature type="signal peptide" evidence="5">
    <location>
        <begin position="1"/>
        <end position="21"/>
    </location>
</feature>
<dbReference type="InterPro" id="IPR028082">
    <property type="entry name" value="Peripla_BP_I"/>
</dbReference>
<dbReference type="CDD" id="cd06346">
    <property type="entry name" value="PBP1_ABC_ligand_binding-like"/>
    <property type="match status" value="1"/>
</dbReference>
<feature type="chain" id="PRO_5018203654" evidence="5">
    <location>
        <begin position="22"/>
        <end position="398"/>
    </location>
</feature>
<dbReference type="PANTHER" id="PTHR30483:SF6">
    <property type="entry name" value="PERIPLASMIC BINDING PROTEIN OF ABC TRANSPORTER FOR NATURAL AMINO ACIDS"/>
    <property type="match status" value="1"/>
</dbReference>
<evidence type="ECO:0000256" key="1">
    <source>
        <dbReference type="ARBA" id="ARBA00010062"/>
    </source>
</evidence>
<evidence type="ECO:0000256" key="4">
    <source>
        <dbReference type="ARBA" id="ARBA00022970"/>
    </source>
</evidence>
<dbReference type="Proteomes" id="UP000281343">
    <property type="component" value="Unassembled WGS sequence"/>
</dbReference>
<dbReference type="InterPro" id="IPR028081">
    <property type="entry name" value="Leu-bd"/>
</dbReference>
<dbReference type="AlphaFoldDB" id="A0A3L9Y2Z0"/>
<dbReference type="RefSeq" id="WP_121899553.1">
    <property type="nucleotide sequence ID" value="NZ_RCNT01000013.1"/>
</dbReference>
<feature type="domain" description="Leucine-binding protein" evidence="6">
    <location>
        <begin position="28"/>
        <end position="335"/>
    </location>
</feature>
<name>A0A3L9Y2Z0_9RHOB</name>
<evidence type="ECO:0000256" key="3">
    <source>
        <dbReference type="ARBA" id="ARBA00022729"/>
    </source>
</evidence>
<dbReference type="EMBL" id="RCNT01000013">
    <property type="protein sequence ID" value="RMA40683.1"/>
    <property type="molecule type" value="Genomic_DNA"/>
</dbReference>
<dbReference type="Pfam" id="PF13458">
    <property type="entry name" value="Peripla_BP_6"/>
    <property type="match status" value="1"/>
</dbReference>
<reference evidence="7 8" key="1">
    <citation type="submission" date="2018-10" db="EMBL/GenBank/DDBJ databases">
        <authorList>
            <person name="Jung H.S."/>
            <person name="Jeon C.O."/>
        </authorList>
    </citation>
    <scope>NUCLEOTIDE SEQUENCE [LARGE SCALE GENOMIC DNA]</scope>
    <source>
        <strain evidence="7 8">MA-7-27</strain>
    </source>
</reference>
<comment type="similarity">
    <text evidence="1">Belongs to the leucine-binding protein family.</text>
</comment>
<dbReference type="InterPro" id="IPR051010">
    <property type="entry name" value="BCAA_transport"/>
</dbReference>
<dbReference type="Gene3D" id="3.40.50.2300">
    <property type="match status" value="2"/>
</dbReference>
<sequence length="398" mass="40172">MLKHLLATTTALTLASGAAIADSHVGAVKIGVLMGFTGPVESLTPDMAASAELAFDEINASGLFLGGRRIEAVRGDSTCADASAAAAAAERLIGDGVAAILGAACSGATTAVAMNVAVPNGVLAVSPSATSPGLSDIEDRGLFFRTAPSDARQGEVLAELTMARGIDEVAVTYTNNDYGQGLADAFTRAFEALGGRVTVSAAHEDGRGDYTAEVSTLAASGASDLLVIGYVDQGGRQIIQTALDLGAFERFILPDGMIGDTLLADLGDHLEGSFGSVPGSDGDAAARFDAIAAEAGITGIGPFRGESYDAAALIALAMQSAGSAERGEIAAHMDRIANAPGTPIGVGELAEGLRILSEGGDIDYVGVSNVEFDAGGNASGTFRELEVRGAAFETQRVW</sequence>
<evidence type="ECO:0000313" key="8">
    <source>
        <dbReference type="Proteomes" id="UP000281343"/>
    </source>
</evidence>
<dbReference type="PANTHER" id="PTHR30483">
    <property type="entry name" value="LEUCINE-SPECIFIC-BINDING PROTEIN"/>
    <property type="match status" value="1"/>
</dbReference>
<keyword evidence="8" id="KW-1185">Reference proteome</keyword>
<evidence type="ECO:0000256" key="2">
    <source>
        <dbReference type="ARBA" id="ARBA00022448"/>
    </source>
</evidence>
<protein>
    <submittedName>
        <fullName evidence="7">Branched-chain amino acid ABC transporter substrate-binding protein</fullName>
    </submittedName>
</protein>